<evidence type="ECO:0000313" key="7">
    <source>
        <dbReference type="Proteomes" id="UP001597641"/>
    </source>
</evidence>
<dbReference type="EMBL" id="JBHUOX010000033">
    <property type="protein sequence ID" value="MFD3003565.1"/>
    <property type="molecule type" value="Genomic_DNA"/>
</dbReference>
<dbReference type="InterPro" id="IPR000743">
    <property type="entry name" value="Glyco_hydro_28"/>
</dbReference>
<evidence type="ECO:0000313" key="6">
    <source>
        <dbReference type="EMBL" id="MFD3003565.1"/>
    </source>
</evidence>
<name>A0ABW6C1J1_9BACT</name>
<gene>
    <name evidence="6" type="ORF">ACFS7Z_24625</name>
</gene>
<evidence type="ECO:0000256" key="1">
    <source>
        <dbReference type="ARBA" id="ARBA00008834"/>
    </source>
</evidence>
<organism evidence="6 7">
    <name type="scientific">Pontibacter toksunensis</name>
    <dbReference type="NCBI Taxonomy" id="1332631"/>
    <lineage>
        <taxon>Bacteria</taxon>
        <taxon>Pseudomonadati</taxon>
        <taxon>Bacteroidota</taxon>
        <taxon>Cytophagia</taxon>
        <taxon>Cytophagales</taxon>
        <taxon>Hymenobacteraceae</taxon>
        <taxon>Pontibacter</taxon>
    </lineage>
</organism>
<sequence>MKNRNIYFLLLLPFIALVFAAFQAKPVKDELPKLAWLKEVGAKRMPTKKKVYEVTKYGALNDGKTLNTKAIQAAIDACAAKGGGIVTFKPGDYLTGSIYLKKGVHLRIDEGVQILGSQNLADYPEIDTRVAGIEMRWPSALINVLDQENVAISGKGIVHAQGKPFWDLYWNMRKEYEPKGLRWIVDYDAKRPRTLLVSESSDVTIKDITMKQAGFWTIHILYSNHITVDGVVIQNNIDGHGPSTDGIDIDSSSYILVQNSDIDCNDDNFCLKAGRDWDGLRVNRPTEYVLIRDCISRAGGGLITFGSETSGGIRHVLAHNLKAKGTGVGIRFKSATTRGGTVENIYMQDIEMNGVGTPIEVSMNWNPSYSYSTLPEGYSYETIPQHWKTMLQKVEPEERGIPKFKDVYISDIKVNDAKKALSAAGIPQSSIENFHLNDIEIEAKTAGEISYAKDWTFDDVDIDTEDDSEIEIQNSTNVNL</sequence>
<dbReference type="Gene3D" id="2.160.20.10">
    <property type="entry name" value="Single-stranded right-handed beta-helix, Pectin lyase-like"/>
    <property type="match status" value="1"/>
</dbReference>
<dbReference type="PANTHER" id="PTHR31339:SF9">
    <property type="entry name" value="PLASMIN AND FIBRONECTIN-BINDING PROTEIN A"/>
    <property type="match status" value="1"/>
</dbReference>
<dbReference type="EC" id="3.2.1.-" evidence="6"/>
<dbReference type="RefSeq" id="WP_377491212.1">
    <property type="nucleotide sequence ID" value="NZ_JBHUOX010000033.1"/>
</dbReference>
<dbReference type="Proteomes" id="UP001597641">
    <property type="component" value="Unassembled WGS sequence"/>
</dbReference>
<evidence type="ECO:0000256" key="2">
    <source>
        <dbReference type="ARBA" id="ARBA00022801"/>
    </source>
</evidence>
<dbReference type="SUPFAM" id="SSF51126">
    <property type="entry name" value="Pectin lyase-like"/>
    <property type="match status" value="1"/>
</dbReference>
<proteinExistence type="inferred from homology"/>
<keyword evidence="5" id="KW-0732">Signal</keyword>
<comment type="similarity">
    <text evidence="1 4">Belongs to the glycosyl hydrolase 28 family.</text>
</comment>
<dbReference type="Pfam" id="PF00295">
    <property type="entry name" value="Glyco_hydro_28"/>
    <property type="match status" value="1"/>
</dbReference>
<evidence type="ECO:0000256" key="4">
    <source>
        <dbReference type="RuleBase" id="RU361169"/>
    </source>
</evidence>
<keyword evidence="7" id="KW-1185">Reference proteome</keyword>
<dbReference type="InterPro" id="IPR011050">
    <property type="entry name" value="Pectin_lyase_fold/virulence"/>
</dbReference>
<dbReference type="InterPro" id="IPR051801">
    <property type="entry name" value="GH28_Enzymes"/>
</dbReference>
<dbReference type="InterPro" id="IPR012334">
    <property type="entry name" value="Pectin_lyas_fold"/>
</dbReference>
<protein>
    <submittedName>
        <fullName evidence="6">Glycoside hydrolase family 28 protein</fullName>
        <ecNumber evidence="6">3.2.1.-</ecNumber>
    </submittedName>
</protein>
<accession>A0ABW6C1J1</accession>
<evidence type="ECO:0000256" key="3">
    <source>
        <dbReference type="ARBA" id="ARBA00023295"/>
    </source>
</evidence>
<comment type="caution">
    <text evidence="6">The sequence shown here is derived from an EMBL/GenBank/DDBJ whole genome shotgun (WGS) entry which is preliminary data.</text>
</comment>
<reference evidence="7" key="1">
    <citation type="journal article" date="2019" name="Int. J. Syst. Evol. Microbiol.">
        <title>The Global Catalogue of Microorganisms (GCM) 10K type strain sequencing project: providing services to taxonomists for standard genome sequencing and annotation.</title>
        <authorList>
            <consortium name="The Broad Institute Genomics Platform"/>
            <consortium name="The Broad Institute Genome Sequencing Center for Infectious Disease"/>
            <person name="Wu L."/>
            <person name="Ma J."/>
        </authorList>
    </citation>
    <scope>NUCLEOTIDE SEQUENCE [LARGE SCALE GENOMIC DNA]</scope>
    <source>
        <strain evidence="7">KCTC 23984</strain>
    </source>
</reference>
<evidence type="ECO:0000256" key="5">
    <source>
        <dbReference type="SAM" id="SignalP"/>
    </source>
</evidence>
<feature type="signal peptide" evidence="5">
    <location>
        <begin position="1"/>
        <end position="24"/>
    </location>
</feature>
<keyword evidence="2 4" id="KW-0378">Hydrolase</keyword>
<feature type="chain" id="PRO_5046087784" evidence="5">
    <location>
        <begin position="25"/>
        <end position="480"/>
    </location>
</feature>
<dbReference type="GO" id="GO:0016798">
    <property type="term" value="F:hydrolase activity, acting on glycosyl bonds"/>
    <property type="evidence" value="ECO:0007669"/>
    <property type="project" value="UniProtKB-KW"/>
</dbReference>
<dbReference type="PANTHER" id="PTHR31339">
    <property type="entry name" value="PECTIN LYASE-RELATED"/>
    <property type="match status" value="1"/>
</dbReference>
<keyword evidence="3 4" id="KW-0326">Glycosidase</keyword>